<dbReference type="AlphaFoldDB" id="A0A261EZ78"/>
<organism evidence="3 4">
    <name type="scientific">Pseudoscardovia radai</name>
    <dbReference type="NCBI Taxonomy" id="987066"/>
    <lineage>
        <taxon>Bacteria</taxon>
        <taxon>Bacillati</taxon>
        <taxon>Actinomycetota</taxon>
        <taxon>Actinomycetes</taxon>
        <taxon>Bifidobacteriales</taxon>
        <taxon>Bifidobacteriaceae</taxon>
        <taxon>Pseudoscardovia</taxon>
    </lineage>
</organism>
<evidence type="ECO:0000256" key="2">
    <source>
        <dbReference type="SAM" id="Phobius"/>
    </source>
</evidence>
<keyword evidence="2" id="KW-0812">Transmembrane</keyword>
<feature type="transmembrane region" description="Helical" evidence="2">
    <location>
        <begin position="125"/>
        <end position="143"/>
    </location>
</feature>
<protein>
    <submittedName>
        <fullName evidence="3">Tegument protein</fullName>
    </submittedName>
</protein>
<feature type="transmembrane region" description="Helical" evidence="2">
    <location>
        <begin position="73"/>
        <end position="94"/>
    </location>
</feature>
<sequence>MSDSNFAAPQQPVQPVQPQPGQFQPQQPNAFQPQPQQPQQTPQPTQGNPGLRNLLVSLNKTIFSIGADHPINITAIIGAVASLLCLISCFLPFASATAEFSYLGYSDSTTTDAVSLANGSDKGGMTTWGTILIVFSIVAILSFSMRNVATAVTIIVAGAVMLIDAFLANNDIHKQIDKGLDDQGLGMYSSMVDISVSLKIAFWLIIIASIVVILAGVAMLLQVQWGIATQTFKFGESAPQGQAQAQGQGFQSATSTMFAGAAQPQQPAPAQYAQPQQPAQTPVQPAQYAQPQTPVDPAQQQNMQ</sequence>
<evidence type="ECO:0000313" key="4">
    <source>
        <dbReference type="Proteomes" id="UP000216725"/>
    </source>
</evidence>
<reference evidence="3 4" key="1">
    <citation type="journal article" date="2017" name="BMC Genomics">
        <title>Comparative genomic and phylogenomic analyses of the Bifidobacteriaceae family.</title>
        <authorList>
            <person name="Lugli G.A."/>
            <person name="Milani C."/>
            <person name="Turroni F."/>
            <person name="Duranti S."/>
            <person name="Mancabelli L."/>
            <person name="Mangifesta M."/>
            <person name="Ferrario C."/>
            <person name="Modesto M."/>
            <person name="Mattarelli P."/>
            <person name="Jiri K."/>
            <person name="van Sinderen D."/>
            <person name="Ventura M."/>
        </authorList>
    </citation>
    <scope>NUCLEOTIDE SEQUENCE [LARGE SCALE GENOMIC DNA]</scope>
    <source>
        <strain evidence="3 4">DSM 24742</strain>
    </source>
</reference>
<accession>A0A261EZ78</accession>
<feature type="transmembrane region" description="Helical" evidence="2">
    <location>
        <begin position="148"/>
        <end position="168"/>
    </location>
</feature>
<feature type="region of interest" description="Disordered" evidence="1">
    <location>
        <begin position="1"/>
        <end position="50"/>
    </location>
</feature>
<proteinExistence type="predicted"/>
<comment type="caution">
    <text evidence="3">The sequence shown here is derived from an EMBL/GenBank/DDBJ whole genome shotgun (WGS) entry which is preliminary data.</text>
</comment>
<keyword evidence="4" id="KW-1185">Reference proteome</keyword>
<evidence type="ECO:0000256" key="1">
    <source>
        <dbReference type="SAM" id="MobiDB-lite"/>
    </source>
</evidence>
<name>A0A261EZ78_9BIFI</name>
<keyword evidence="2" id="KW-0472">Membrane</keyword>
<keyword evidence="2" id="KW-1133">Transmembrane helix</keyword>
<feature type="compositionally biased region" description="Low complexity" evidence="1">
    <location>
        <begin position="261"/>
        <end position="295"/>
    </location>
</feature>
<dbReference type="EMBL" id="MWWR01000005">
    <property type="protein sequence ID" value="OZG52133.1"/>
    <property type="molecule type" value="Genomic_DNA"/>
</dbReference>
<dbReference type="Proteomes" id="UP000216725">
    <property type="component" value="Unassembled WGS sequence"/>
</dbReference>
<feature type="compositionally biased region" description="Low complexity" evidence="1">
    <location>
        <begin position="8"/>
        <end position="49"/>
    </location>
</feature>
<feature type="region of interest" description="Disordered" evidence="1">
    <location>
        <begin position="257"/>
        <end position="304"/>
    </location>
</feature>
<gene>
    <name evidence="3" type="ORF">PSRA_0683</name>
</gene>
<feature type="transmembrane region" description="Helical" evidence="2">
    <location>
        <begin position="200"/>
        <end position="221"/>
    </location>
</feature>
<evidence type="ECO:0000313" key="3">
    <source>
        <dbReference type="EMBL" id="OZG52133.1"/>
    </source>
</evidence>
<dbReference type="RefSeq" id="WP_094660516.1">
    <property type="nucleotide sequence ID" value="NZ_MWWR01000005.1"/>
</dbReference>